<dbReference type="GO" id="GO:0000156">
    <property type="term" value="F:phosphorelay response regulator activity"/>
    <property type="evidence" value="ECO:0007669"/>
    <property type="project" value="TreeGrafter"/>
</dbReference>
<dbReference type="CDD" id="cd17619">
    <property type="entry name" value="REC_OmpR_ArcA_TorR-like"/>
    <property type="match status" value="1"/>
</dbReference>
<proteinExistence type="predicted"/>
<reference evidence="15" key="2">
    <citation type="submission" date="2018-11" db="EMBL/GenBank/DDBJ databases">
        <title>Shewanella sp. R106.</title>
        <authorList>
            <person name="Hwang Y.J."/>
            <person name="Hwang C.Y."/>
        </authorList>
    </citation>
    <scope>NUCLEOTIDE SEQUENCE [LARGE SCALE GENOMIC DNA]</scope>
    <source>
        <strain evidence="15">R106</strain>
    </source>
</reference>
<dbReference type="EMBL" id="CP034073">
    <property type="protein sequence ID" value="AZG36306.1"/>
    <property type="molecule type" value="Genomic_DNA"/>
</dbReference>
<feature type="domain" description="OmpR/PhoB-type" evidence="11">
    <location>
        <begin position="143"/>
        <end position="237"/>
    </location>
</feature>
<keyword evidence="2" id="KW-0963">Cytoplasm</keyword>
<dbReference type="SMART" id="SM00862">
    <property type="entry name" value="Trans_reg_C"/>
    <property type="match status" value="1"/>
</dbReference>
<dbReference type="CDD" id="cd00383">
    <property type="entry name" value="trans_reg_C"/>
    <property type="match status" value="1"/>
</dbReference>
<dbReference type="FunFam" id="3.40.50.2300:FF:000001">
    <property type="entry name" value="DNA-binding response regulator PhoB"/>
    <property type="match status" value="1"/>
</dbReference>
<dbReference type="SUPFAM" id="SSF52172">
    <property type="entry name" value="CheY-like"/>
    <property type="match status" value="1"/>
</dbReference>
<dbReference type="InterPro" id="IPR011006">
    <property type="entry name" value="CheY-like_superfamily"/>
</dbReference>
<evidence type="ECO:0000256" key="4">
    <source>
        <dbReference type="ARBA" id="ARBA00023012"/>
    </source>
</evidence>
<dbReference type="InterPro" id="IPR039420">
    <property type="entry name" value="WalR-like"/>
</dbReference>
<evidence type="ECO:0000256" key="5">
    <source>
        <dbReference type="ARBA" id="ARBA00023015"/>
    </source>
</evidence>
<protein>
    <submittedName>
        <fullName evidence="13">Two-component system response regulator TorR</fullName>
    </submittedName>
</protein>
<evidence type="ECO:0000256" key="3">
    <source>
        <dbReference type="ARBA" id="ARBA00022553"/>
    </source>
</evidence>
<evidence type="ECO:0000259" key="10">
    <source>
        <dbReference type="PROSITE" id="PS50110"/>
    </source>
</evidence>
<evidence type="ECO:0000256" key="9">
    <source>
        <dbReference type="PROSITE-ProRule" id="PRU01091"/>
    </source>
</evidence>
<keyword evidence="5" id="KW-0805">Transcription regulation</keyword>
<evidence type="ECO:0000256" key="8">
    <source>
        <dbReference type="PROSITE-ProRule" id="PRU00169"/>
    </source>
</evidence>
<gene>
    <name evidence="13" type="primary">torR</name>
    <name evidence="13" type="ORF">EGC77_00065</name>
    <name evidence="12" type="ORF">EGC80_16445</name>
</gene>
<dbReference type="GO" id="GO:0006355">
    <property type="term" value="P:regulation of DNA-templated transcription"/>
    <property type="evidence" value="ECO:0007669"/>
    <property type="project" value="InterPro"/>
</dbReference>
<evidence type="ECO:0000256" key="7">
    <source>
        <dbReference type="ARBA" id="ARBA00023163"/>
    </source>
</evidence>
<dbReference type="PROSITE" id="PS50110">
    <property type="entry name" value="RESPONSE_REGULATORY"/>
    <property type="match status" value="1"/>
</dbReference>
<dbReference type="Pfam" id="PF00072">
    <property type="entry name" value="Response_reg"/>
    <property type="match status" value="1"/>
</dbReference>
<feature type="domain" description="Response regulatory" evidence="10">
    <location>
        <begin position="9"/>
        <end position="122"/>
    </location>
</feature>
<dbReference type="KEGG" id="spsr:EGC80_16445"/>
<evidence type="ECO:0000256" key="6">
    <source>
        <dbReference type="ARBA" id="ARBA00023125"/>
    </source>
</evidence>
<dbReference type="Gene3D" id="3.40.50.2300">
    <property type="match status" value="1"/>
</dbReference>
<sequence>MAHTGLTNTVLVVDDEAVIRARLKGYFEREGYRVLEAGDGEQMWQQFANQHVDLVMLDINLPGTDGLSLARELRSRSDVGIILVTGRDETIDKIVGLEMGADDYVTKPFELRELLVRVKNLLWRISLVKKAQQDVVDQFEKCDDIIAFDQYILELNSRKLSYGDEVIKLTKAEFELLTVFALHPQQVLSRERLMQQTSHRNEEVNDRTIDVIIRRLRNKLQADLFVTVHGEGYLFATKVKD</sequence>
<keyword evidence="14" id="KW-1185">Reference proteome</keyword>
<dbReference type="InterPro" id="IPR001789">
    <property type="entry name" value="Sig_transdc_resp-reg_receiver"/>
</dbReference>
<evidence type="ECO:0000256" key="1">
    <source>
        <dbReference type="ARBA" id="ARBA00004496"/>
    </source>
</evidence>
<evidence type="ECO:0000313" key="12">
    <source>
        <dbReference type="EMBL" id="AZG36306.1"/>
    </source>
</evidence>
<organism evidence="13 15">
    <name type="scientific">Shewanella psychromarinicola</name>
    <dbReference type="NCBI Taxonomy" id="2487742"/>
    <lineage>
        <taxon>Bacteria</taxon>
        <taxon>Pseudomonadati</taxon>
        <taxon>Pseudomonadota</taxon>
        <taxon>Gammaproteobacteria</taxon>
        <taxon>Alteromonadales</taxon>
        <taxon>Shewanellaceae</taxon>
        <taxon>Shewanella</taxon>
    </lineage>
</organism>
<comment type="subcellular location">
    <subcellularLocation>
        <location evidence="1">Cytoplasm</location>
    </subcellularLocation>
</comment>
<feature type="modified residue" description="4-aspartylphosphate" evidence="8">
    <location>
        <position position="58"/>
    </location>
</feature>
<dbReference type="PROSITE" id="PS51755">
    <property type="entry name" value="OMPR_PHOB"/>
    <property type="match status" value="1"/>
</dbReference>
<dbReference type="FunFam" id="1.10.10.10:FF:000099">
    <property type="entry name" value="Two-component system response regulator TorR"/>
    <property type="match status" value="1"/>
</dbReference>
<dbReference type="Gene3D" id="6.10.250.690">
    <property type="match status" value="1"/>
</dbReference>
<name>A0A3N4EBA5_9GAMM</name>
<feature type="DNA-binding region" description="OmpR/PhoB-type" evidence="9">
    <location>
        <begin position="143"/>
        <end position="237"/>
    </location>
</feature>
<dbReference type="GO" id="GO:0032993">
    <property type="term" value="C:protein-DNA complex"/>
    <property type="evidence" value="ECO:0007669"/>
    <property type="project" value="TreeGrafter"/>
</dbReference>
<evidence type="ECO:0000313" key="14">
    <source>
        <dbReference type="Proteomes" id="UP000273778"/>
    </source>
</evidence>
<evidence type="ECO:0000256" key="2">
    <source>
        <dbReference type="ARBA" id="ARBA00022490"/>
    </source>
</evidence>
<dbReference type="Proteomes" id="UP000273778">
    <property type="component" value="Chromosome"/>
</dbReference>
<dbReference type="Gene3D" id="1.10.10.10">
    <property type="entry name" value="Winged helix-like DNA-binding domain superfamily/Winged helix DNA-binding domain"/>
    <property type="match status" value="1"/>
</dbReference>
<keyword evidence="4" id="KW-0902">Two-component regulatory system</keyword>
<dbReference type="RefSeq" id="WP_101031573.1">
    <property type="nucleotide sequence ID" value="NZ_CP034073.1"/>
</dbReference>
<evidence type="ECO:0000313" key="15">
    <source>
        <dbReference type="Proteomes" id="UP000278855"/>
    </source>
</evidence>
<evidence type="ECO:0000259" key="11">
    <source>
        <dbReference type="PROSITE" id="PS51755"/>
    </source>
</evidence>
<dbReference type="SMART" id="SM00448">
    <property type="entry name" value="REC"/>
    <property type="match status" value="1"/>
</dbReference>
<dbReference type="OrthoDB" id="9802426at2"/>
<keyword evidence="6 9" id="KW-0238">DNA-binding</keyword>
<dbReference type="Pfam" id="PF00486">
    <property type="entry name" value="Trans_reg_C"/>
    <property type="match status" value="1"/>
</dbReference>
<dbReference type="Proteomes" id="UP000278855">
    <property type="component" value="Unassembled WGS sequence"/>
</dbReference>
<accession>A0A3N4EBA5</accession>
<dbReference type="InterPro" id="IPR001867">
    <property type="entry name" value="OmpR/PhoB-type_DNA-bd"/>
</dbReference>
<reference evidence="13" key="3">
    <citation type="submission" date="2018-11" db="EMBL/GenBank/DDBJ databases">
        <authorList>
            <person name="Hwang Y.J."/>
            <person name="Hwang C.Y."/>
        </authorList>
    </citation>
    <scope>NUCLEOTIDE SEQUENCE</scope>
    <source>
        <strain evidence="13">R106</strain>
    </source>
</reference>
<keyword evidence="7" id="KW-0804">Transcription</keyword>
<reference evidence="12 14" key="1">
    <citation type="submission" date="2018-11" db="EMBL/GenBank/DDBJ databases">
        <title>Shewanella sp. M2.</title>
        <authorList>
            <person name="Hwang Y.J."/>
            <person name="Hwang C.Y."/>
        </authorList>
    </citation>
    <scope>NUCLEOTIDE SEQUENCE [LARGE SCALE GENOMIC DNA]</scope>
    <source>
        <strain evidence="12 14">M2</strain>
    </source>
</reference>
<dbReference type="PANTHER" id="PTHR48111:SF58">
    <property type="entry name" value="TORCAD OPERON TRANSCRIPTIONAL REGULATORY PROTEIN TORR"/>
    <property type="match status" value="1"/>
</dbReference>
<dbReference type="NCBIfam" id="NF008034">
    <property type="entry name" value="PRK10766.1"/>
    <property type="match status" value="1"/>
</dbReference>
<dbReference type="EMBL" id="RKKB01000001">
    <property type="protein sequence ID" value="RPA34146.1"/>
    <property type="molecule type" value="Genomic_DNA"/>
</dbReference>
<evidence type="ECO:0000313" key="13">
    <source>
        <dbReference type="EMBL" id="RPA34146.1"/>
    </source>
</evidence>
<dbReference type="GO" id="GO:0005829">
    <property type="term" value="C:cytosol"/>
    <property type="evidence" value="ECO:0007669"/>
    <property type="project" value="TreeGrafter"/>
</dbReference>
<dbReference type="InterPro" id="IPR036388">
    <property type="entry name" value="WH-like_DNA-bd_sf"/>
</dbReference>
<keyword evidence="3 8" id="KW-0597">Phosphoprotein</keyword>
<dbReference type="AlphaFoldDB" id="A0A3N4EBA5"/>
<dbReference type="PANTHER" id="PTHR48111">
    <property type="entry name" value="REGULATOR OF RPOS"/>
    <property type="match status" value="1"/>
</dbReference>
<dbReference type="GO" id="GO:0000976">
    <property type="term" value="F:transcription cis-regulatory region binding"/>
    <property type="evidence" value="ECO:0007669"/>
    <property type="project" value="TreeGrafter"/>
</dbReference>